<organism evidence="1 2">
    <name type="scientific">Pseudomonas haemolytica</name>
    <dbReference type="NCBI Taxonomy" id="2600065"/>
    <lineage>
        <taxon>Bacteria</taxon>
        <taxon>Pseudomonadati</taxon>
        <taxon>Pseudomonadota</taxon>
        <taxon>Gammaproteobacteria</taxon>
        <taxon>Pseudomonadales</taxon>
        <taxon>Pseudomonadaceae</taxon>
        <taxon>Pseudomonas</taxon>
    </lineage>
</organism>
<dbReference type="EMBL" id="VOIX01000008">
    <property type="protein sequence ID" value="MRJ22762.1"/>
    <property type="molecule type" value="Genomic_DNA"/>
</dbReference>
<evidence type="ECO:0000313" key="1">
    <source>
        <dbReference type="EMBL" id="MRJ22762.1"/>
    </source>
</evidence>
<dbReference type="Proteomes" id="UP000432048">
    <property type="component" value="Unassembled WGS sequence"/>
</dbReference>
<proteinExistence type="predicted"/>
<reference evidence="1 2" key="1">
    <citation type="submission" date="2019-08" db="EMBL/GenBank/DDBJ databases">
        <title>Pseudomonas haemolytica sp. nov. isolated from raw milk and skim milk concentrate.</title>
        <authorList>
            <person name="Hofmann K."/>
            <person name="Huptas C."/>
            <person name="Doll E."/>
            <person name="Scherer S."/>
            <person name="Wenning M."/>
        </authorList>
    </citation>
    <scope>NUCLEOTIDE SEQUENCE [LARGE SCALE GENOMIC DNA]</scope>
    <source>
        <strain evidence="1 2">DSM 108988</strain>
    </source>
</reference>
<name>A0A646P333_9PSED</name>
<sequence>MSDYPLNPDSDRVPASDKAAFPVACRPERGRSSLAVTPRAEDLDHPYSAYPAIPLLTVYPEAAVYGLGIRHVRPYARFVFERWVDINSYDYFAFYLNDLVYPAADDLVEDPSLDRQTLAIPEEFFAELLHGDPENPKEIVQSYGRVLRAGTLTESTSPLNPF</sequence>
<gene>
    <name evidence="1" type="ORF">FRT60_20870</name>
</gene>
<dbReference type="AlphaFoldDB" id="A0A646P333"/>
<protein>
    <submittedName>
        <fullName evidence="1">Uncharacterized protein</fullName>
    </submittedName>
</protein>
<dbReference type="RefSeq" id="WP_153839288.1">
    <property type="nucleotide sequence ID" value="NZ_VOIX01000008.1"/>
</dbReference>
<evidence type="ECO:0000313" key="2">
    <source>
        <dbReference type="Proteomes" id="UP000432048"/>
    </source>
</evidence>
<accession>A0A646P333</accession>
<comment type="caution">
    <text evidence="1">The sequence shown here is derived from an EMBL/GenBank/DDBJ whole genome shotgun (WGS) entry which is preliminary data.</text>
</comment>